<name>A0A9P5CU91_CRYP1</name>
<dbReference type="Pfam" id="PF03399">
    <property type="entry name" value="SAC3_GANP"/>
    <property type="match status" value="1"/>
</dbReference>
<feature type="region of interest" description="Disordered" evidence="1">
    <location>
        <begin position="1382"/>
        <end position="1465"/>
    </location>
</feature>
<feature type="region of interest" description="Disordered" evidence="1">
    <location>
        <begin position="1113"/>
        <end position="1132"/>
    </location>
</feature>
<dbReference type="GO" id="GO:0070390">
    <property type="term" value="C:transcription export complex 2"/>
    <property type="evidence" value="ECO:0007669"/>
    <property type="project" value="TreeGrafter"/>
</dbReference>
<dbReference type="RefSeq" id="XP_040782415.1">
    <property type="nucleotide sequence ID" value="XM_040915147.1"/>
</dbReference>
<evidence type="ECO:0000256" key="1">
    <source>
        <dbReference type="SAM" id="MobiDB-lite"/>
    </source>
</evidence>
<comment type="caution">
    <text evidence="3">The sequence shown here is derived from an EMBL/GenBank/DDBJ whole genome shotgun (WGS) entry which is preliminary data.</text>
</comment>
<dbReference type="GO" id="GO:0005737">
    <property type="term" value="C:cytoplasm"/>
    <property type="evidence" value="ECO:0007669"/>
    <property type="project" value="TreeGrafter"/>
</dbReference>
<feature type="region of interest" description="Disordered" evidence="1">
    <location>
        <begin position="1213"/>
        <end position="1252"/>
    </location>
</feature>
<dbReference type="OrthoDB" id="264795at2759"/>
<feature type="compositionally biased region" description="Basic and acidic residues" evidence="1">
    <location>
        <begin position="1113"/>
        <end position="1131"/>
    </location>
</feature>
<feature type="compositionally biased region" description="Low complexity" evidence="1">
    <location>
        <begin position="121"/>
        <end position="170"/>
    </location>
</feature>
<evidence type="ECO:0000259" key="2">
    <source>
        <dbReference type="Pfam" id="PF03399"/>
    </source>
</evidence>
<feature type="region of interest" description="Disordered" evidence="1">
    <location>
        <begin position="1272"/>
        <end position="1318"/>
    </location>
</feature>
<feature type="compositionally biased region" description="Polar residues" evidence="1">
    <location>
        <begin position="784"/>
        <end position="793"/>
    </location>
</feature>
<feature type="compositionally biased region" description="Polar residues" evidence="1">
    <location>
        <begin position="20"/>
        <end position="37"/>
    </location>
</feature>
<evidence type="ECO:0000313" key="3">
    <source>
        <dbReference type="EMBL" id="KAF3771454.1"/>
    </source>
</evidence>
<dbReference type="Gene3D" id="1.25.40.990">
    <property type="match status" value="1"/>
</dbReference>
<feature type="region of interest" description="Disordered" evidence="1">
    <location>
        <begin position="925"/>
        <end position="985"/>
    </location>
</feature>
<feature type="region of interest" description="Disordered" evidence="1">
    <location>
        <begin position="1483"/>
        <end position="1506"/>
    </location>
</feature>
<feature type="region of interest" description="Disordered" evidence="1">
    <location>
        <begin position="20"/>
        <end position="43"/>
    </location>
</feature>
<dbReference type="InterPro" id="IPR045107">
    <property type="entry name" value="SAC3/GANP/THP3"/>
</dbReference>
<feature type="compositionally biased region" description="Polar residues" evidence="1">
    <location>
        <begin position="220"/>
        <end position="233"/>
    </location>
</feature>
<protein>
    <recommendedName>
        <fullName evidence="2">SAC3/GANP/THP3 conserved domain-containing protein</fullName>
    </recommendedName>
</protein>
<dbReference type="PANTHER" id="PTHR12436:SF3">
    <property type="entry name" value="GERMINAL-CENTER ASSOCIATED NUCLEAR PROTEIN"/>
    <property type="match status" value="1"/>
</dbReference>
<accession>A0A9P5CU91</accession>
<dbReference type="InterPro" id="IPR005062">
    <property type="entry name" value="SAC3/GANP/THP3_conserved"/>
</dbReference>
<feature type="compositionally biased region" description="Low complexity" evidence="1">
    <location>
        <begin position="101"/>
        <end position="114"/>
    </location>
</feature>
<feature type="compositionally biased region" description="Polar residues" evidence="1">
    <location>
        <begin position="933"/>
        <end position="946"/>
    </location>
</feature>
<dbReference type="GO" id="GO:0006406">
    <property type="term" value="P:mRNA export from nucleus"/>
    <property type="evidence" value="ECO:0007669"/>
    <property type="project" value="TreeGrafter"/>
</dbReference>
<feature type="region of interest" description="Disordered" evidence="1">
    <location>
        <begin position="79"/>
        <end position="258"/>
    </location>
</feature>
<feature type="region of interest" description="Disordered" evidence="1">
    <location>
        <begin position="1338"/>
        <end position="1370"/>
    </location>
</feature>
<feature type="compositionally biased region" description="Polar residues" evidence="1">
    <location>
        <begin position="1349"/>
        <end position="1362"/>
    </location>
</feature>
<sequence>MSGFGQAPVFGAQALLADASNSATSSPLQAPSTQSTPFALPSQSRSFSAFAASTAFSNNSPQNPGSSSAFGGLRNATNGLGTTSSSGGGFFGGPDTSNKDAMMNNPFAAATAATPSPPVSNPFATQTQTTSATTNPFTNATAPFTNQNGATTANPFTSAASASPFASLSKSTDDTAPTTFGQPSSQSKAPLTPFAPSATNNQKRKNAFEDGASSKRGGPSSATSFQRPQTSLAAPSKGMKSTGFGGSDTGKTSNGFADHLNETKTNVFGSAAAAPAQLLITKAQKKSPSTYAAEIHEQLRIDRLKPPQWPKHPGDPSNIKTMDDYRVKYKAYENKIRTSLIKAGLIDDPDVRKKLSDAIDFRGICEEMCPEGEKVSRIVEHDVKFPERIHSAGPDDGWANPDLMVKSFKRSAAGTDSPLPTEVRSPAALRRTLNYLIDDVLRGDENLPSLHGFLWDRTRAIRKDFIFQNAMTPAERIDQIYCLENITRFHAVSLHLLSRDGKEDFSEQQEREQLGKTLLSLMQVYDECKDMDIDIQNEAEFRAYYLLFNAHDTFVIQQMQDWSRKFWYNSTEIQTAVTLIETMRNVFAHRGPLRPSAPLTTGSPSFTSYFSIVENPEVSYTMACLAEIHFTEIRRQILKGLHRAYGRVRDGPKDLTAKVLNEQFRFDTEEECIAFLEDLDMEFSSEGVSEPYLLVQRRRGIPAKTIKQSFSESMVELKRGDHTLPEVVHSTIFQEGAPAIETNASPDSLFVTQPPDTPMFTEPKSTHLGVNFFDNESSSSSSSPMKQSLAGTPASSLFSNLKSDTTTKNPFFSHATNAATDTTTATATTATPAQTLFPWSQKSSAEGPSVNKVPGKSLIQTSQVFLPSTPSTAPPASTTQESVNAFGFFNKPSEKHAAPLFPSTSLAGSSTSSFFAAVPPLSAKGEGAGNAVATASSNKTDISQDAPSPAKPFPFSNTSSAPVSTSPSFVSALKPAPPPAAPTEVVKSTSLSGISTSTPVKTLVPAPPVSPRDMMGDLAKWILLGDGGLMETLQDNLVEHLVYETFKTYQREENERKRREEDMSSWAEARKFRDWNLRVKFFYRWREIARKKATRRVGRHNREALKAYREAKAAEARATRRKKEKEEEARLKRLSGPTSWLDELDQERALKRARRAGDMSLDTSRRSSPVSDADALLTTGVLNGVPDQQRVAENCVRDDDSIYDALVGVHISPNSNRRIMGPPAKPSRDPLRSVRDAGISKPAPKQKWSKKAQQLADLVNGKRDEDDLISFRSSTSSRLGQSLQSVPATGKVTNFSKYQSSSPRSSVEPDRARNRPSSGIKSSYWLLRSRGLFATPTGHVLSEKVPRPRTSSVHDGASQYSGESEADDYDNRVLEQDGAYRASLGLTGPGSRRSTLSVGAAGSPPRSGFVKPSTSFRQSLPTGGMSKPTSSFRQSLPAGISSPMHLGSPHRDVDGGSQAGSAISTIEQDVEETLRELRKVAAEMEEDTSWYREQNRQLSQSQDLGG</sequence>
<dbReference type="PANTHER" id="PTHR12436">
    <property type="entry name" value="80 KDA MCM3-ASSOCIATED PROTEIN"/>
    <property type="match status" value="1"/>
</dbReference>
<feature type="compositionally biased region" description="Polar residues" evidence="1">
    <location>
        <begin position="955"/>
        <end position="969"/>
    </location>
</feature>
<feature type="compositionally biased region" description="Polar residues" evidence="1">
    <location>
        <begin position="1272"/>
        <end position="1305"/>
    </location>
</feature>
<evidence type="ECO:0000313" key="4">
    <source>
        <dbReference type="Proteomes" id="UP000803844"/>
    </source>
</evidence>
<keyword evidence="4" id="KW-1185">Reference proteome</keyword>
<organism evidence="3 4">
    <name type="scientific">Cryphonectria parasitica (strain ATCC 38755 / EP155)</name>
    <dbReference type="NCBI Taxonomy" id="660469"/>
    <lineage>
        <taxon>Eukaryota</taxon>
        <taxon>Fungi</taxon>
        <taxon>Dikarya</taxon>
        <taxon>Ascomycota</taxon>
        <taxon>Pezizomycotina</taxon>
        <taxon>Sordariomycetes</taxon>
        <taxon>Sordariomycetidae</taxon>
        <taxon>Diaporthales</taxon>
        <taxon>Cryphonectriaceae</taxon>
        <taxon>Cryphonectria-Endothia species complex</taxon>
        <taxon>Cryphonectria</taxon>
    </lineage>
</organism>
<feature type="region of interest" description="Disordered" evidence="1">
    <location>
        <begin position="771"/>
        <end position="793"/>
    </location>
</feature>
<reference evidence="3" key="1">
    <citation type="journal article" date="2020" name="Phytopathology">
        <title>Genome sequence of the chestnut blight fungus Cryphonectria parasitica EP155: A fundamental resource for an archetypical invasive plant pathogen.</title>
        <authorList>
            <person name="Crouch J.A."/>
            <person name="Dawe A."/>
            <person name="Aerts A."/>
            <person name="Barry K."/>
            <person name="Churchill A.C.L."/>
            <person name="Grimwood J."/>
            <person name="Hillman B."/>
            <person name="Milgroom M.G."/>
            <person name="Pangilinan J."/>
            <person name="Smith M."/>
            <person name="Salamov A."/>
            <person name="Schmutz J."/>
            <person name="Yadav J."/>
            <person name="Grigoriev I.V."/>
            <person name="Nuss D."/>
        </authorList>
    </citation>
    <scope>NUCLEOTIDE SEQUENCE</scope>
    <source>
        <strain evidence="3">EP155</strain>
    </source>
</reference>
<feature type="compositionally biased region" description="Polar residues" evidence="1">
    <location>
        <begin position="1412"/>
        <end position="1434"/>
    </location>
</feature>
<proteinExistence type="predicted"/>
<dbReference type="GeneID" id="63832276"/>
<feature type="compositionally biased region" description="Basic and acidic residues" evidence="1">
    <location>
        <begin position="1226"/>
        <end position="1235"/>
    </location>
</feature>
<feature type="compositionally biased region" description="Polar residues" evidence="1">
    <location>
        <begin position="174"/>
        <end position="189"/>
    </location>
</feature>
<feature type="compositionally biased region" description="Polar residues" evidence="1">
    <location>
        <begin position="1496"/>
        <end position="1506"/>
    </location>
</feature>
<feature type="domain" description="SAC3/GANP/THP3 conserved" evidence="2">
    <location>
        <begin position="368"/>
        <end position="684"/>
    </location>
</feature>
<gene>
    <name evidence="3" type="ORF">M406DRAFT_105464</name>
</gene>
<dbReference type="EMBL" id="MU032344">
    <property type="protein sequence ID" value="KAF3771454.1"/>
    <property type="molecule type" value="Genomic_DNA"/>
</dbReference>
<dbReference type="Proteomes" id="UP000803844">
    <property type="component" value="Unassembled WGS sequence"/>
</dbReference>